<evidence type="ECO:0000256" key="10">
    <source>
        <dbReference type="ARBA" id="ARBA00022737"/>
    </source>
</evidence>
<evidence type="ECO:0000256" key="3">
    <source>
        <dbReference type="ARBA" id="ARBA00017819"/>
    </source>
</evidence>
<keyword evidence="22" id="KW-1185">Reference proteome</keyword>
<comment type="caution">
    <text evidence="21">The sequence shown here is derived from an EMBL/GenBank/DDBJ whole genome shotgun (WGS) entry which is preliminary data.</text>
</comment>
<dbReference type="InterPro" id="IPR009152">
    <property type="entry name" value="bc1_cytC-su"/>
</dbReference>
<evidence type="ECO:0000256" key="15">
    <source>
        <dbReference type="ARBA" id="ARBA00023136"/>
    </source>
</evidence>
<evidence type="ECO:0000256" key="12">
    <source>
        <dbReference type="ARBA" id="ARBA00022982"/>
    </source>
</evidence>
<evidence type="ECO:0000256" key="11">
    <source>
        <dbReference type="ARBA" id="ARBA00022967"/>
    </source>
</evidence>
<comment type="catalytic activity">
    <reaction evidence="16">
        <text>a quinol + 2 Fe(III)-[cytochrome c](out) = a quinone + 2 Fe(II)-[cytochrome c](out) + 2 H(+)(out)</text>
        <dbReference type="Rhea" id="RHEA:11484"/>
        <dbReference type="Rhea" id="RHEA-COMP:10350"/>
        <dbReference type="Rhea" id="RHEA-COMP:14399"/>
        <dbReference type="ChEBI" id="CHEBI:15378"/>
        <dbReference type="ChEBI" id="CHEBI:24646"/>
        <dbReference type="ChEBI" id="CHEBI:29033"/>
        <dbReference type="ChEBI" id="CHEBI:29034"/>
        <dbReference type="ChEBI" id="CHEBI:132124"/>
        <dbReference type="EC" id="7.1.1.8"/>
    </reaction>
</comment>
<keyword evidence="8 19" id="KW-0812">Transmembrane</keyword>
<evidence type="ECO:0000256" key="1">
    <source>
        <dbReference type="ARBA" id="ARBA00004651"/>
    </source>
</evidence>
<organism evidence="21 22">
    <name type="scientific">Corynebacterium pyruviciproducens ATCC BAA-1742</name>
    <dbReference type="NCBI Taxonomy" id="1125779"/>
    <lineage>
        <taxon>Bacteria</taxon>
        <taxon>Bacillati</taxon>
        <taxon>Actinomycetota</taxon>
        <taxon>Actinomycetes</taxon>
        <taxon>Mycobacteriales</taxon>
        <taxon>Corynebacteriaceae</taxon>
        <taxon>Corynebacterium</taxon>
    </lineage>
</organism>
<feature type="transmembrane region" description="Helical" evidence="19">
    <location>
        <begin position="291"/>
        <end position="309"/>
    </location>
</feature>
<dbReference type="Proteomes" id="UP000014408">
    <property type="component" value="Unassembled WGS sequence"/>
</dbReference>
<evidence type="ECO:0000256" key="5">
    <source>
        <dbReference type="ARBA" id="ARBA00022475"/>
    </source>
</evidence>
<dbReference type="HOGENOM" id="CLU_086567_0_0_11"/>
<keyword evidence="6 17" id="KW-0349">Heme</keyword>
<keyword evidence="14 18" id="KW-0408">Iron</keyword>
<evidence type="ECO:0000256" key="6">
    <source>
        <dbReference type="ARBA" id="ARBA00022617"/>
    </source>
</evidence>
<gene>
    <name evidence="21" type="ORF">HMPREF1219_00988</name>
</gene>
<evidence type="ECO:0000256" key="4">
    <source>
        <dbReference type="ARBA" id="ARBA00022448"/>
    </source>
</evidence>
<dbReference type="STRING" id="1125779.HMPREF1219_00988"/>
<dbReference type="InterPro" id="IPR009056">
    <property type="entry name" value="Cyt_c-like_dom"/>
</dbReference>
<comment type="subcellular location">
    <subcellularLocation>
        <location evidence="1">Cell membrane</location>
        <topology evidence="1">Multi-pass membrane protein</topology>
    </subcellularLocation>
</comment>
<evidence type="ECO:0000256" key="14">
    <source>
        <dbReference type="ARBA" id="ARBA00023004"/>
    </source>
</evidence>
<dbReference type="EMBL" id="ATBY01000011">
    <property type="protein sequence ID" value="EPD69841.1"/>
    <property type="molecule type" value="Genomic_DNA"/>
</dbReference>
<keyword evidence="15 19" id="KW-0472">Membrane</keyword>
<feature type="domain" description="Cytochrome c" evidence="20">
    <location>
        <begin position="82"/>
        <end position="162"/>
    </location>
</feature>
<dbReference type="eggNOG" id="COG2010">
    <property type="taxonomic scope" value="Bacteria"/>
</dbReference>
<dbReference type="AlphaFoldDB" id="S2Z020"/>
<feature type="binding site" description="covalent" evidence="17">
    <location>
        <position position="209"/>
    </location>
    <ligand>
        <name>heme c</name>
        <dbReference type="ChEBI" id="CHEBI:61717"/>
        <label>2</label>
    </ligand>
</feature>
<evidence type="ECO:0000259" key="20">
    <source>
        <dbReference type="PROSITE" id="PS51007"/>
    </source>
</evidence>
<dbReference type="PROSITE" id="PS51007">
    <property type="entry name" value="CYTC"/>
    <property type="match status" value="2"/>
</dbReference>
<protein>
    <recommendedName>
        <fullName evidence="3">Cytochrome bc1 complex cytochrome c subunit</fullName>
        <ecNumber evidence="2">7.1.1.8</ecNumber>
    </recommendedName>
</protein>
<evidence type="ECO:0000256" key="18">
    <source>
        <dbReference type="PIRSR" id="PIRSR000007-51"/>
    </source>
</evidence>
<feature type="binding site" description="axial binding residue" evidence="18">
    <location>
        <position position="99"/>
    </location>
    <ligand>
        <name>heme c</name>
        <dbReference type="ChEBI" id="CHEBI:61717"/>
        <label>1</label>
    </ligand>
    <ligandPart>
        <name>Fe</name>
        <dbReference type="ChEBI" id="CHEBI:18248"/>
    </ligandPart>
</feature>
<keyword evidence="4" id="KW-0813">Transport</keyword>
<reference evidence="21 22" key="1">
    <citation type="submission" date="2013-05" db="EMBL/GenBank/DDBJ databases">
        <title>The Genome Sequence of Corynebacterium pyruviciproducens 1773O (ATCC BAA-1742).</title>
        <authorList>
            <consortium name="The Broad Institute Genomics Platform"/>
            <person name="Earl A."/>
            <person name="Ward D."/>
            <person name="Feldgarden M."/>
            <person name="Gevers D."/>
            <person name="Tong J."/>
            <person name="Walker B."/>
            <person name="Young S."/>
            <person name="Zeng Q."/>
            <person name="Gargeya S."/>
            <person name="Fitzgerald M."/>
            <person name="Haas B."/>
            <person name="Abouelleil A."/>
            <person name="Allen A.W."/>
            <person name="Alvarado L."/>
            <person name="Arachchi H.M."/>
            <person name="Berlin A.M."/>
            <person name="Chapman S.B."/>
            <person name="Gainer-Dewar J."/>
            <person name="Goldberg J."/>
            <person name="Griggs A."/>
            <person name="Gujja S."/>
            <person name="Hansen M."/>
            <person name="Howarth C."/>
            <person name="Imamovic A."/>
            <person name="Ireland A."/>
            <person name="Larimer J."/>
            <person name="McCowan C."/>
            <person name="Murphy C."/>
            <person name="Pearson M."/>
            <person name="Poon T.W."/>
            <person name="Priest M."/>
            <person name="Roberts A."/>
            <person name="Saif S."/>
            <person name="Shea T."/>
            <person name="Sisk P."/>
            <person name="Sykes S."/>
            <person name="Wortman J."/>
            <person name="Nusbaum C."/>
            <person name="Birren B."/>
        </authorList>
    </citation>
    <scope>NUCLEOTIDE SEQUENCE [LARGE SCALE GENOMIC DNA]</scope>
    <source>
        <strain evidence="21 22">ATCC BAA-1742</strain>
    </source>
</reference>
<dbReference type="Pfam" id="PF00034">
    <property type="entry name" value="Cytochrom_C"/>
    <property type="match status" value="1"/>
</dbReference>
<evidence type="ECO:0000313" key="22">
    <source>
        <dbReference type="Proteomes" id="UP000014408"/>
    </source>
</evidence>
<evidence type="ECO:0000313" key="21">
    <source>
        <dbReference type="EMBL" id="EPD69841.1"/>
    </source>
</evidence>
<keyword evidence="7" id="KW-0679">Respiratory chain</keyword>
<evidence type="ECO:0000256" key="7">
    <source>
        <dbReference type="ARBA" id="ARBA00022660"/>
    </source>
</evidence>
<comment type="PTM">
    <text evidence="17">Binds 2 heme c groups covalently per subunit.</text>
</comment>
<keyword evidence="12" id="KW-0249">Electron transport</keyword>
<evidence type="ECO:0000256" key="2">
    <source>
        <dbReference type="ARBA" id="ARBA00012951"/>
    </source>
</evidence>
<dbReference type="GO" id="GO:0008121">
    <property type="term" value="F:quinol-cytochrome-c reductase activity"/>
    <property type="evidence" value="ECO:0007669"/>
    <property type="project" value="UniProtKB-EC"/>
</dbReference>
<evidence type="ECO:0000256" key="17">
    <source>
        <dbReference type="PIRSR" id="PIRSR000007-50"/>
    </source>
</evidence>
<dbReference type="EC" id="7.1.1.8" evidence="2"/>
<keyword evidence="9 18" id="KW-0479">Metal-binding</keyword>
<dbReference type="GO" id="GO:0005506">
    <property type="term" value="F:iron ion binding"/>
    <property type="evidence" value="ECO:0007669"/>
    <property type="project" value="InterPro"/>
</dbReference>
<dbReference type="GO" id="GO:0005886">
    <property type="term" value="C:plasma membrane"/>
    <property type="evidence" value="ECO:0007669"/>
    <property type="project" value="UniProtKB-SubCell"/>
</dbReference>
<dbReference type="PATRIC" id="fig|1125779.3.peg.975"/>
<evidence type="ECO:0000256" key="9">
    <source>
        <dbReference type="ARBA" id="ARBA00022723"/>
    </source>
</evidence>
<dbReference type="PANTHER" id="PTHR33751">
    <property type="entry name" value="CBB3-TYPE CYTOCHROME C OXIDASE SUBUNIT FIXP"/>
    <property type="match status" value="1"/>
</dbReference>
<dbReference type="InterPro" id="IPR050597">
    <property type="entry name" value="Cytochrome_c_Oxidase_Subunit"/>
</dbReference>
<keyword evidence="10" id="KW-0677">Repeat</keyword>
<dbReference type="Gene3D" id="1.10.760.10">
    <property type="entry name" value="Cytochrome c-like domain"/>
    <property type="match status" value="2"/>
</dbReference>
<evidence type="ECO:0000256" key="19">
    <source>
        <dbReference type="SAM" id="Phobius"/>
    </source>
</evidence>
<sequence length="312" mass="33327">MSAYSHSLSIRVKREMMDTTPRNAESVATAAEKAKKVRGRRKMRRTAAGGLALTVGLTSAGFLASALTPDAQVATAKQDNQALIVEGKSLYETSCVYCHGANLQGVQDRGPSLIGVGEGAVYFQVHSGRMPMMRNEAQAARKPAKFNETQTMALSAFVAANGGGPELKRNEDGTIAMDSLRGASTVDGEIHPEDVARGSELFRMNCASCHNFTGRGGALSSGKYAPGLDPANEQELYQAMLTGPQNMPKFSDRQLSENEKKDIIAYVKAAKETPNPGGWTIGGLGPVTEGMMMWIVGITVLVCFTMWIGSRS</sequence>
<dbReference type="GO" id="GO:0020037">
    <property type="term" value="F:heme binding"/>
    <property type="evidence" value="ECO:0007669"/>
    <property type="project" value="InterPro"/>
</dbReference>
<feature type="domain" description="Cytochrome c" evidence="20">
    <location>
        <begin position="193"/>
        <end position="271"/>
    </location>
</feature>
<name>S2Z020_9CORY</name>
<evidence type="ECO:0000256" key="8">
    <source>
        <dbReference type="ARBA" id="ARBA00022692"/>
    </source>
</evidence>
<evidence type="ECO:0000256" key="16">
    <source>
        <dbReference type="ARBA" id="ARBA00029351"/>
    </source>
</evidence>
<feature type="binding site" description="covalent" evidence="17">
    <location>
        <position position="206"/>
    </location>
    <ligand>
        <name>heme c</name>
        <dbReference type="ChEBI" id="CHEBI:61717"/>
        <label>2</label>
    </ligand>
</feature>
<dbReference type="PIRSF" id="PIRSF000007">
    <property type="entry name" value="Ubiq_cycred_cyc"/>
    <property type="match status" value="1"/>
</dbReference>
<keyword evidence="5" id="KW-1003">Cell membrane</keyword>
<feature type="binding site" description="covalent" evidence="17">
    <location>
        <position position="98"/>
    </location>
    <ligand>
        <name>heme c</name>
        <dbReference type="ChEBI" id="CHEBI:61717"/>
        <label>1</label>
    </ligand>
</feature>
<proteinExistence type="predicted"/>
<dbReference type="InterPro" id="IPR036909">
    <property type="entry name" value="Cyt_c-like_dom_sf"/>
</dbReference>
<keyword evidence="11" id="KW-1278">Translocase</keyword>
<dbReference type="PANTHER" id="PTHR33751:SF13">
    <property type="entry name" value="CYTOCHROME BC1 COMPLEX CYTOCHROME C SUBUNIT"/>
    <property type="match status" value="1"/>
</dbReference>
<accession>S2Z020</accession>
<evidence type="ECO:0000256" key="13">
    <source>
        <dbReference type="ARBA" id="ARBA00022989"/>
    </source>
</evidence>
<keyword evidence="13 19" id="KW-1133">Transmembrane helix</keyword>
<feature type="binding site" description="axial binding residue" evidence="18">
    <location>
        <position position="210"/>
    </location>
    <ligand>
        <name>heme c</name>
        <dbReference type="ChEBI" id="CHEBI:61717"/>
        <label>2</label>
    </ligand>
    <ligandPart>
        <name>Fe</name>
        <dbReference type="ChEBI" id="CHEBI:18248"/>
    </ligandPart>
</feature>
<dbReference type="Pfam" id="PF13442">
    <property type="entry name" value="Cytochrome_CBB3"/>
    <property type="match status" value="1"/>
</dbReference>
<feature type="binding site" description="covalent" evidence="17">
    <location>
        <position position="95"/>
    </location>
    <ligand>
        <name>heme c</name>
        <dbReference type="ChEBI" id="CHEBI:61717"/>
        <label>1</label>
    </ligand>
</feature>
<dbReference type="SUPFAM" id="SSF46626">
    <property type="entry name" value="Cytochrome c"/>
    <property type="match status" value="2"/>
</dbReference>